<evidence type="ECO:0000313" key="2">
    <source>
        <dbReference type="Proteomes" id="UP000031643"/>
    </source>
</evidence>
<dbReference type="KEGG" id="mcg:GL4_2565"/>
<dbReference type="STRING" id="1384459.GL4_2565"/>
<dbReference type="NCBIfam" id="TIGR01725">
    <property type="entry name" value="phge_HK97_gp10"/>
    <property type="match status" value="1"/>
</dbReference>
<dbReference type="Proteomes" id="UP000031643">
    <property type="component" value="Chromosome"/>
</dbReference>
<gene>
    <name evidence="1" type="ORF">GL4_2565</name>
</gene>
<dbReference type="HOGENOM" id="CLU_127674_4_1_5"/>
<reference evidence="1 2" key="1">
    <citation type="submission" date="2014-09" db="EMBL/GenBank/DDBJ databases">
        <title>Genome sequencing of Methyloceanibacter caenitepidi Gela4.</title>
        <authorList>
            <person name="Takeuchi M."/>
            <person name="Susumu S."/>
            <person name="Kamagata Y."/>
            <person name="Oshima K."/>
            <person name="Hattori M."/>
            <person name="Iwasaki W."/>
        </authorList>
    </citation>
    <scope>NUCLEOTIDE SEQUENCE [LARGE SCALE GENOMIC DNA]</scope>
    <source>
        <strain evidence="1 2">Gela4</strain>
    </source>
</reference>
<evidence type="ECO:0008006" key="3">
    <source>
        <dbReference type="Google" id="ProtNLM"/>
    </source>
</evidence>
<keyword evidence="2" id="KW-1185">Reference proteome</keyword>
<protein>
    <recommendedName>
        <fullName evidence="3">Phage protein, HK97 gp10 family</fullName>
    </recommendedName>
</protein>
<organism evidence="1 2">
    <name type="scientific">Methyloceanibacter caenitepidi</name>
    <dbReference type="NCBI Taxonomy" id="1384459"/>
    <lineage>
        <taxon>Bacteria</taxon>
        <taxon>Pseudomonadati</taxon>
        <taxon>Pseudomonadota</taxon>
        <taxon>Alphaproteobacteria</taxon>
        <taxon>Hyphomicrobiales</taxon>
        <taxon>Hyphomicrobiaceae</taxon>
        <taxon>Methyloceanibacter</taxon>
    </lineage>
</organism>
<accession>A0A0A8K7M0</accession>
<dbReference type="AlphaFoldDB" id="A0A0A8K7M0"/>
<name>A0A0A8K7M0_9HYPH</name>
<sequence>MITASVKGLEALQRRLAARGLERDVRETLAGQAEAIRAEAALGAPGQVGETIETIDVSVRDRPVFAVGTRHRAARFLEFGTRKMRARPFLWPVFRARLPRVKQELTNTLRARWAKH</sequence>
<dbReference type="InterPro" id="IPR010064">
    <property type="entry name" value="HK97-gp10_tail"/>
</dbReference>
<proteinExistence type="predicted"/>
<dbReference type="EMBL" id="AP014648">
    <property type="protein sequence ID" value="BAQ17999.1"/>
    <property type="molecule type" value="Genomic_DNA"/>
</dbReference>
<evidence type="ECO:0000313" key="1">
    <source>
        <dbReference type="EMBL" id="BAQ17999.1"/>
    </source>
</evidence>